<dbReference type="InterPro" id="IPR000792">
    <property type="entry name" value="Tscrpt_reg_LuxR_C"/>
</dbReference>
<evidence type="ECO:0000256" key="1">
    <source>
        <dbReference type="ARBA" id="ARBA00023015"/>
    </source>
</evidence>
<dbReference type="Proteomes" id="UP001335737">
    <property type="component" value="Unassembled WGS sequence"/>
</dbReference>
<keyword evidence="2" id="KW-0804">Transcription</keyword>
<dbReference type="RefSeq" id="WP_327606960.1">
    <property type="nucleotide sequence ID" value="NZ_JARZFX010000002.1"/>
</dbReference>
<dbReference type="InterPro" id="IPR051015">
    <property type="entry name" value="EvgA-like"/>
</dbReference>
<feature type="domain" description="HTH luxR-type" evidence="3">
    <location>
        <begin position="152"/>
        <end position="217"/>
    </location>
</feature>
<dbReference type="InterPro" id="IPR016032">
    <property type="entry name" value="Sig_transdc_resp-reg_C-effctor"/>
</dbReference>
<name>A0ABU6KG54_9BACI</name>
<evidence type="ECO:0000259" key="3">
    <source>
        <dbReference type="PROSITE" id="PS50043"/>
    </source>
</evidence>
<keyword evidence="5" id="KW-1185">Reference proteome</keyword>
<dbReference type="EMBL" id="JARZFX010000002">
    <property type="protein sequence ID" value="MEC5423409.1"/>
    <property type="molecule type" value="Genomic_DNA"/>
</dbReference>
<gene>
    <name evidence="4" type="ORF">QGM71_07855</name>
</gene>
<accession>A0ABU6KG54</accession>
<dbReference type="Gene3D" id="3.40.50.2300">
    <property type="match status" value="1"/>
</dbReference>
<sequence length="219" mass="24759">MEKICYVSMAPDTASIQAPLDRQENMTVACLVYSENILDVTQILKPDVLIVDVDGIPTDDVTSLLCKLKEDNPKLKTIGLLPNGKDTCLLHMIEACFDSLLLKTDKLEAAIVDAVKSVLCQRYLMPVEITRAFIEDILQLKVNTINTFYQRLEQHEINLSRREAEVAYLLKQGLKNEQIAKKLQVNEGTVKVHVSHLYSKLKMKGRKNVIVFLEELMSA</sequence>
<dbReference type="PROSITE" id="PS00622">
    <property type="entry name" value="HTH_LUXR_1"/>
    <property type="match status" value="1"/>
</dbReference>
<dbReference type="PANTHER" id="PTHR45566:SF1">
    <property type="entry name" value="HTH-TYPE TRANSCRIPTIONAL REGULATOR YHJB-RELATED"/>
    <property type="match status" value="1"/>
</dbReference>
<dbReference type="SUPFAM" id="SSF46894">
    <property type="entry name" value="C-terminal effector domain of the bipartite response regulators"/>
    <property type="match status" value="1"/>
</dbReference>
<proteinExistence type="predicted"/>
<evidence type="ECO:0000313" key="5">
    <source>
        <dbReference type="Proteomes" id="UP001335737"/>
    </source>
</evidence>
<dbReference type="CDD" id="cd06170">
    <property type="entry name" value="LuxR_C_like"/>
    <property type="match status" value="1"/>
</dbReference>
<dbReference type="PROSITE" id="PS50043">
    <property type="entry name" value="HTH_LUXR_2"/>
    <property type="match status" value="1"/>
</dbReference>
<keyword evidence="1" id="KW-0805">Transcription regulation</keyword>
<evidence type="ECO:0000313" key="4">
    <source>
        <dbReference type="EMBL" id="MEC5423409.1"/>
    </source>
</evidence>
<evidence type="ECO:0000256" key="2">
    <source>
        <dbReference type="ARBA" id="ARBA00023163"/>
    </source>
</evidence>
<protein>
    <submittedName>
        <fullName evidence="4">Response regulator transcription factor</fullName>
    </submittedName>
</protein>
<dbReference type="PRINTS" id="PR00038">
    <property type="entry name" value="HTHLUXR"/>
</dbReference>
<dbReference type="PANTHER" id="PTHR45566">
    <property type="entry name" value="HTH-TYPE TRANSCRIPTIONAL REGULATOR YHJB-RELATED"/>
    <property type="match status" value="1"/>
</dbReference>
<dbReference type="Pfam" id="PF00196">
    <property type="entry name" value="GerE"/>
    <property type="match status" value="1"/>
</dbReference>
<dbReference type="SMART" id="SM00421">
    <property type="entry name" value="HTH_LUXR"/>
    <property type="match status" value="1"/>
</dbReference>
<comment type="caution">
    <text evidence="4">The sequence shown here is derived from an EMBL/GenBank/DDBJ whole genome shotgun (WGS) entry which is preliminary data.</text>
</comment>
<reference evidence="4 5" key="1">
    <citation type="journal article" date="2024" name="Int. J. Syst. Evol. Microbiol.">
        <title>Virgibacillus tibetensis sp. nov., isolated from salt lake on the Tibetan Plateau of China.</title>
        <authorList>
            <person name="Phurbu D."/>
            <person name="Liu Z.-X."/>
            <person name="Wang R."/>
            <person name="Zheng Y.-Y."/>
            <person name="Liu H.-C."/>
            <person name="Zhou Y.-G."/>
            <person name="Yu Y.-J."/>
            <person name="Li A.-H."/>
        </authorList>
    </citation>
    <scope>NUCLEOTIDE SEQUENCE [LARGE SCALE GENOMIC DNA]</scope>
    <source>
        <strain evidence="4 5">C22-A2</strain>
    </source>
</reference>
<organism evidence="4 5">
    <name type="scientific">Virgibacillus tibetensis</name>
    <dbReference type="NCBI Taxonomy" id="3042313"/>
    <lineage>
        <taxon>Bacteria</taxon>
        <taxon>Bacillati</taxon>
        <taxon>Bacillota</taxon>
        <taxon>Bacilli</taxon>
        <taxon>Bacillales</taxon>
        <taxon>Bacillaceae</taxon>
        <taxon>Virgibacillus</taxon>
    </lineage>
</organism>